<dbReference type="InterPro" id="IPR014345">
    <property type="entry name" value="XrtA_polysacc_chain"/>
</dbReference>
<feature type="transmembrane region" description="Helical" evidence="7">
    <location>
        <begin position="20"/>
        <end position="40"/>
    </location>
</feature>
<gene>
    <name evidence="9" type="ORF">C7I55_14990</name>
</gene>
<evidence type="ECO:0000256" key="4">
    <source>
        <dbReference type="ARBA" id="ARBA00022989"/>
    </source>
</evidence>
<dbReference type="RefSeq" id="WP_106513757.1">
    <property type="nucleotide sequence ID" value="NZ_PXYI01000004.1"/>
</dbReference>
<feature type="coiled-coil region" evidence="6">
    <location>
        <begin position="362"/>
        <end position="389"/>
    </location>
</feature>
<evidence type="ECO:0000313" key="9">
    <source>
        <dbReference type="EMBL" id="PSJ39862.1"/>
    </source>
</evidence>
<feature type="coiled-coil region" evidence="6">
    <location>
        <begin position="166"/>
        <end position="242"/>
    </location>
</feature>
<evidence type="ECO:0000256" key="2">
    <source>
        <dbReference type="ARBA" id="ARBA00022475"/>
    </source>
</evidence>
<keyword evidence="5 7" id="KW-0472">Membrane</keyword>
<dbReference type="EMBL" id="PXYI01000004">
    <property type="protein sequence ID" value="PSJ39862.1"/>
    <property type="molecule type" value="Genomic_DNA"/>
</dbReference>
<dbReference type="InterPro" id="IPR003856">
    <property type="entry name" value="LPS_length_determ_N"/>
</dbReference>
<name>A0A2P7QPG4_9SPHN</name>
<dbReference type="PANTHER" id="PTHR32309">
    <property type="entry name" value="TYROSINE-PROTEIN KINASE"/>
    <property type="match status" value="1"/>
</dbReference>
<keyword evidence="3 7" id="KW-0812">Transmembrane</keyword>
<dbReference type="Pfam" id="PF02706">
    <property type="entry name" value="Wzz"/>
    <property type="match status" value="1"/>
</dbReference>
<evidence type="ECO:0000313" key="10">
    <source>
        <dbReference type="Proteomes" id="UP000241167"/>
    </source>
</evidence>
<comment type="subcellular location">
    <subcellularLocation>
        <location evidence="1">Cell membrane</location>
        <topology evidence="1">Multi-pass membrane protein</topology>
    </subcellularLocation>
</comment>
<dbReference type="NCBIfam" id="TIGR03007">
    <property type="entry name" value="pepcterm_ChnLen"/>
    <property type="match status" value="1"/>
</dbReference>
<evidence type="ECO:0000256" key="3">
    <source>
        <dbReference type="ARBA" id="ARBA00022692"/>
    </source>
</evidence>
<protein>
    <submittedName>
        <fullName evidence="9">Chain-length determining protein</fullName>
    </submittedName>
</protein>
<dbReference type="AlphaFoldDB" id="A0A2P7QPG4"/>
<sequence length="510" mass="55202">MDGLYEQLRIALHQVWRRRWLALGAAWGLCLVGWLVVALIPNSYESKARVFVQLQSILPTQVGITAADRQNDITRIKQTLTSTDNLEKVVRRTELNNLVATKRDLAVQVDALRKVIKVTAQQDNLFEISATSSISGFSNGQNAKLAAGIVQNLLDLFVEANLSGDRDEATESLTFLDEQLQRREQDLQAAEQRRVEFEQKYLGVLPGEGSIGSRMAAARAELSGIEQQLMQAQSSLVALRSQLGSTPPTLPGIAGADNGSVSSQLTLLQAQLAQAAARGWTDAHPDVVALKAQIARLRPLAAREGPSGAAGMPNPAYSSLRGMVAEREAQVQASSVRKAQLDADLAELSSKQATEPGVAAQQAQLNRDYEVLKRQYDKLLEDREQVRLRSDVQSKTAAVKFKVIDPPSAPRIPTSPDRPILLTAILFAALAAGVGLAFVWGQLQTTFPTQGRLEAITGLPVLGSISEVVTDAVKARRRQHLLWLGGGGGALAASYALLMAVEFWQRSTVA</sequence>
<dbReference type="InterPro" id="IPR050445">
    <property type="entry name" value="Bact_polysacc_biosynth/exp"/>
</dbReference>
<evidence type="ECO:0000256" key="7">
    <source>
        <dbReference type="SAM" id="Phobius"/>
    </source>
</evidence>
<evidence type="ECO:0000256" key="6">
    <source>
        <dbReference type="SAM" id="Coils"/>
    </source>
</evidence>
<keyword evidence="10" id="KW-1185">Reference proteome</keyword>
<feature type="transmembrane region" description="Helical" evidence="7">
    <location>
        <begin position="420"/>
        <end position="440"/>
    </location>
</feature>
<organism evidence="9 10">
    <name type="scientific">Allosphingosinicella deserti</name>
    <dbReference type="NCBI Taxonomy" id="2116704"/>
    <lineage>
        <taxon>Bacteria</taxon>
        <taxon>Pseudomonadati</taxon>
        <taxon>Pseudomonadota</taxon>
        <taxon>Alphaproteobacteria</taxon>
        <taxon>Sphingomonadales</taxon>
        <taxon>Sphingomonadaceae</taxon>
        <taxon>Allosphingosinicella</taxon>
    </lineage>
</organism>
<keyword evidence="4 7" id="KW-1133">Transmembrane helix</keyword>
<evidence type="ECO:0000256" key="5">
    <source>
        <dbReference type="ARBA" id="ARBA00023136"/>
    </source>
</evidence>
<feature type="transmembrane region" description="Helical" evidence="7">
    <location>
        <begin position="481"/>
        <end position="501"/>
    </location>
</feature>
<feature type="domain" description="Polysaccharide chain length determinant N-terminal" evidence="8">
    <location>
        <begin position="12"/>
        <end position="91"/>
    </location>
</feature>
<reference evidence="9 10" key="1">
    <citation type="submission" date="2018-03" db="EMBL/GenBank/DDBJ databases">
        <title>The draft genome of Sphingosinicella sp. GL-C-18.</title>
        <authorList>
            <person name="Liu L."/>
            <person name="Li L."/>
            <person name="Liang L."/>
            <person name="Zhang X."/>
            <person name="Wang T."/>
        </authorList>
    </citation>
    <scope>NUCLEOTIDE SEQUENCE [LARGE SCALE GENOMIC DNA]</scope>
    <source>
        <strain evidence="9 10">GL-C-18</strain>
    </source>
</reference>
<proteinExistence type="predicted"/>
<keyword evidence="6" id="KW-0175">Coiled coil</keyword>
<dbReference type="Proteomes" id="UP000241167">
    <property type="component" value="Unassembled WGS sequence"/>
</dbReference>
<dbReference type="GO" id="GO:0005886">
    <property type="term" value="C:plasma membrane"/>
    <property type="evidence" value="ECO:0007669"/>
    <property type="project" value="UniProtKB-SubCell"/>
</dbReference>
<accession>A0A2P7QPG4</accession>
<keyword evidence="2" id="KW-1003">Cell membrane</keyword>
<evidence type="ECO:0000259" key="8">
    <source>
        <dbReference type="Pfam" id="PF02706"/>
    </source>
</evidence>
<evidence type="ECO:0000256" key="1">
    <source>
        <dbReference type="ARBA" id="ARBA00004651"/>
    </source>
</evidence>
<dbReference type="PANTHER" id="PTHR32309:SF31">
    <property type="entry name" value="CAPSULAR EXOPOLYSACCHARIDE FAMILY"/>
    <property type="match status" value="1"/>
</dbReference>
<dbReference type="OrthoDB" id="9795292at2"/>
<comment type="caution">
    <text evidence="9">The sequence shown here is derived from an EMBL/GenBank/DDBJ whole genome shotgun (WGS) entry which is preliminary data.</text>
</comment>